<keyword evidence="4" id="KW-0238">DNA-binding</keyword>
<feature type="domain" description="HTH luxR-type" evidence="7">
    <location>
        <begin position="142"/>
        <end position="207"/>
    </location>
</feature>
<dbReference type="PANTHER" id="PTHR43214">
    <property type="entry name" value="TWO-COMPONENT RESPONSE REGULATOR"/>
    <property type="match status" value="1"/>
</dbReference>
<keyword evidence="2" id="KW-0902">Two-component regulatory system</keyword>
<dbReference type="SUPFAM" id="SSF46894">
    <property type="entry name" value="C-terminal effector domain of the bipartite response regulators"/>
    <property type="match status" value="1"/>
</dbReference>
<keyword evidence="5" id="KW-0804">Transcription</keyword>
<keyword evidence="1 6" id="KW-0597">Phosphoprotein</keyword>
<accession>A0ABU3B5D0</accession>
<evidence type="ECO:0000259" key="7">
    <source>
        <dbReference type="PROSITE" id="PS50043"/>
    </source>
</evidence>
<evidence type="ECO:0000256" key="3">
    <source>
        <dbReference type="ARBA" id="ARBA00023015"/>
    </source>
</evidence>
<proteinExistence type="predicted"/>
<sequence>MIRLLLVDDHHLVRGGMLSLLSEESDFEVVGEAGNGEDALRLARELAPDVVLMDINMPGMGGIEATRRLLSSHPAMKVIAVSMYQDEPYPSRLLEAGAMGYLSKDSAAAEVVAAVRQVHAGKSYVAPSIASQLAVSLIKGSGGSPFDQLSQREMQVVLMVTRGTSTQAISDSLCLSPKTVSTYRYRVFEKLGVSNDVELTRMAMRYGLLEDRSDAASA</sequence>
<dbReference type="Proteomes" id="UP001259982">
    <property type="component" value="Unassembled WGS sequence"/>
</dbReference>
<evidence type="ECO:0000256" key="1">
    <source>
        <dbReference type="ARBA" id="ARBA00022553"/>
    </source>
</evidence>
<dbReference type="SMART" id="SM00448">
    <property type="entry name" value="REC"/>
    <property type="match status" value="1"/>
</dbReference>
<dbReference type="Pfam" id="PF00072">
    <property type="entry name" value="Response_reg"/>
    <property type="match status" value="1"/>
</dbReference>
<feature type="modified residue" description="4-aspartylphosphate" evidence="6">
    <location>
        <position position="54"/>
    </location>
</feature>
<dbReference type="SUPFAM" id="SSF52172">
    <property type="entry name" value="CheY-like"/>
    <property type="match status" value="1"/>
</dbReference>
<gene>
    <name evidence="9" type="ORF">RM531_02775</name>
</gene>
<dbReference type="EMBL" id="JAVRHY010000002">
    <property type="protein sequence ID" value="MDT0617388.1"/>
    <property type="molecule type" value="Genomic_DNA"/>
</dbReference>
<evidence type="ECO:0000259" key="8">
    <source>
        <dbReference type="PROSITE" id="PS50110"/>
    </source>
</evidence>
<keyword evidence="3" id="KW-0805">Transcription regulation</keyword>
<dbReference type="CDD" id="cd06170">
    <property type="entry name" value="LuxR_C_like"/>
    <property type="match status" value="1"/>
</dbReference>
<dbReference type="PRINTS" id="PR00038">
    <property type="entry name" value="HTHLUXR"/>
</dbReference>
<dbReference type="PROSITE" id="PS50043">
    <property type="entry name" value="HTH_LUXR_2"/>
    <property type="match status" value="1"/>
</dbReference>
<evidence type="ECO:0000256" key="5">
    <source>
        <dbReference type="ARBA" id="ARBA00023163"/>
    </source>
</evidence>
<dbReference type="PROSITE" id="PS50110">
    <property type="entry name" value="RESPONSE_REGULATORY"/>
    <property type="match status" value="1"/>
</dbReference>
<dbReference type="PANTHER" id="PTHR43214:SF3">
    <property type="entry name" value="RESPONSE REGULATOR UVRY"/>
    <property type="match status" value="1"/>
</dbReference>
<dbReference type="InterPro" id="IPR039420">
    <property type="entry name" value="WalR-like"/>
</dbReference>
<feature type="domain" description="Response regulatory" evidence="8">
    <location>
        <begin position="3"/>
        <end position="119"/>
    </location>
</feature>
<evidence type="ECO:0000256" key="6">
    <source>
        <dbReference type="PROSITE-ProRule" id="PRU00169"/>
    </source>
</evidence>
<keyword evidence="10" id="KW-1185">Reference proteome</keyword>
<organism evidence="9 10">
    <name type="scientific">Spectribacter acetivorans</name>
    <dbReference type="NCBI Taxonomy" id="3075603"/>
    <lineage>
        <taxon>Bacteria</taxon>
        <taxon>Pseudomonadati</taxon>
        <taxon>Pseudomonadota</taxon>
        <taxon>Gammaproteobacteria</taxon>
        <taxon>Salinisphaerales</taxon>
        <taxon>Salinisphaeraceae</taxon>
        <taxon>Spectribacter</taxon>
    </lineage>
</organism>
<evidence type="ECO:0000256" key="4">
    <source>
        <dbReference type="ARBA" id="ARBA00023125"/>
    </source>
</evidence>
<dbReference type="CDD" id="cd17535">
    <property type="entry name" value="REC_NarL-like"/>
    <property type="match status" value="1"/>
</dbReference>
<evidence type="ECO:0000256" key="2">
    <source>
        <dbReference type="ARBA" id="ARBA00023012"/>
    </source>
</evidence>
<evidence type="ECO:0000313" key="9">
    <source>
        <dbReference type="EMBL" id="MDT0617388.1"/>
    </source>
</evidence>
<dbReference type="RefSeq" id="WP_311657132.1">
    <property type="nucleotide sequence ID" value="NZ_JAVRHY010000002.1"/>
</dbReference>
<dbReference type="InterPro" id="IPR058245">
    <property type="entry name" value="NreC/VraR/RcsB-like_REC"/>
</dbReference>
<name>A0ABU3B5D0_9GAMM</name>
<dbReference type="InterPro" id="IPR011006">
    <property type="entry name" value="CheY-like_superfamily"/>
</dbReference>
<dbReference type="Gene3D" id="3.40.50.2300">
    <property type="match status" value="1"/>
</dbReference>
<protein>
    <submittedName>
        <fullName evidence="9">Response regulator</fullName>
    </submittedName>
</protein>
<reference evidence="9 10" key="1">
    <citation type="submission" date="2023-09" db="EMBL/GenBank/DDBJ databases">
        <authorList>
            <person name="Rey-Velasco X."/>
        </authorList>
    </citation>
    <scope>NUCLEOTIDE SEQUENCE [LARGE SCALE GENOMIC DNA]</scope>
    <source>
        <strain evidence="9 10">P385</strain>
    </source>
</reference>
<evidence type="ECO:0000313" key="10">
    <source>
        <dbReference type="Proteomes" id="UP001259982"/>
    </source>
</evidence>
<dbReference type="InterPro" id="IPR000792">
    <property type="entry name" value="Tscrpt_reg_LuxR_C"/>
</dbReference>
<dbReference type="Pfam" id="PF00196">
    <property type="entry name" value="GerE"/>
    <property type="match status" value="1"/>
</dbReference>
<dbReference type="SMART" id="SM00421">
    <property type="entry name" value="HTH_LUXR"/>
    <property type="match status" value="1"/>
</dbReference>
<dbReference type="InterPro" id="IPR016032">
    <property type="entry name" value="Sig_transdc_resp-reg_C-effctor"/>
</dbReference>
<dbReference type="PROSITE" id="PS00622">
    <property type="entry name" value="HTH_LUXR_1"/>
    <property type="match status" value="1"/>
</dbReference>
<comment type="caution">
    <text evidence="9">The sequence shown here is derived from an EMBL/GenBank/DDBJ whole genome shotgun (WGS) entry which is preliminary data.</text>
</comment>
<dbReference type="InterPro" id="IPR001789">
    <property type="entry name" value="Sig_transdc_resp-reg_receiver"/>
</dbReference>